<dbReference type="EMBL" id="VOEI01000002">
    <property type="protein sequence ID" value="TWR27272.1"/>
    <property type="molecule type" value="Genomic_DNA"/>
</dbReference>
<reference evidence="1 2" key="1">
    <citation type="submission" date="2019-07" db="EMBL/GenBank/DDBJ databases">
        <authorList>
            <person name="Kim J."/>
        </authorList>
    </citation>
    <scope>NUCLEOTIDE SEQUENCE [LARGE SCALE GENOMIC DNA]</scope>
    <source>
        <strain evidence="1 2">MJ1a</strain>
    </source>
</reference>
<proteinExistence type="predicted"/>
<dbReference type="Proteomes" id="UP000318010">
    <property type="component" value="Unassembled WGS sequence"/>
</dbReference>
<keyword evidence="2" id="KW-1185">Reference proteome</keyword>
<comment type="caution">
    <text evidence="1">The sequence shown here is derived from an EMBL/GenBank/DDBJ whole genome shotgun (WGS) entry which is preliminary data.</text>
</comment>
<name>A0A563U7D1_9SPHI</name>
<dbReference type="OrthoDB" id="9807923at2"/>
<sequence length="312" mass="35925">MKKPALLITALLFLFVVSIYFIIPQYIKVTSNVEVDANDLNVARFLVNKAPWQKWWPGKIKTNDSVNYTFQDIDVKLHHSTYGSVMAKLKKGDLDADSKLSYNSTEEIACNVQWNAEIQSSLNPITRVKQYFAMRKLRDDMQQILVSFKKFMQTDSNIYGFKFRVEKIMTEFMLVTTTNLKEYPQSNLVYQFVDKLKLYAKQQNIKQTGVPMLNVHQTDDHAYQVMVALPVDKPVTGNKDIFVNKMVLGGNTLQTTITGGPQTVKNAFRKLKQYQKDHHLTSPAMPYELLVTDRMFQPDTAKWVTVLSSPIF</sequence>
<accession>A0A563U7D1</accession>
<evidence type="ECO:0000313" key="1">
    <source>
        <dbReference type="EMBL" id="TWR27272.1"/>
    </source>
</evidence>
<evidence type="ECO:0000313" key="2">
    <source>
        <dbReference type="Proteomes" id="UP000318010"/>
    </source>
</evidence>
<gene>
    <name evidence="1" type="ORF">FPZ42_09640</name>
</gene>
<dbReference type="RefSeq" id="WP_146270728.1">
    <property type="nucleotide sequence ID" value="NZ_VOEI01000002.1"/>
</dbReference>
<organism evidence="1 2">
    <name type="scientific">Mucilaginibacter achroorhodeus</name>
    <dbReference type="NCBI Taxonomy" id="2599294"/>
    <lineage>
        <taxon>Bacteria</taxon>
        <taxon>Pseudomonadati</taxon>
        <taxon>Bacteroidota</taxon>
        <taxon>Sphingobacteriia</taxon>
        <taxon>Sphingobacteriales</taxon>
        <taxon>Sphingobacteriaceae</taxon>
        <taxon>Mucilaginibacter</taxon>
    </lineage>
</organism>
<dbReference type="InterPro" id="IPR011256">
    <property type="entry name" value="Reg_factor_effector_dom_sf"/>
</dbReference>
<protein>
    <submittedName>
        <fullName evidence="1">Uncharacterized protein</fullName>
    </submittedName>
</protein>
<dbReference type="Gene3D" id="3.20.80.10">
    <property type="entry name" value="Regulatory factor, effector binding domain"/>
    <property type="match status" value="1"/>
</dbReference>
<dbReference type="AlphaFoldDB" id="A0A563U7D1"/>